<dbReference type="PANTHER" id="PTHR41251:SF1">
    <property type="entry name" value="NON-HOMOLOGOUS END JOINING PROTEIN KU"/>
    <property type="match status" value="1"/>
</dbReference>
<evidence type="ECO:0000256" key="2">
    <source>
        <dbReference type="HAMAP-Rule" id="MF_01875"/>
    </source>
</evidence>
<proteinExistence type="inferred from homology"/>
<dbReference type="HAMAP" id="MF_01875">
    <property type="entry name" value="Prokaryotic_Ku"/>
    <property type="match status" value="1"/>
</dbReference>
<reference evidence="5" key="1">
    <citation type="submission" date="2020-09" db="EMBL/GenBank/DDBJ databases">
        <title>Bosea spartocytisi sp. nov. a root nodule endophyte of Spartocytisus supranubius in the high mountain ecosystem fo the Teide National Park (Canary Islands, Spain).</title>
        <authorList>
            <person name="Pulido-Suarez L."/>
            <person name="Peix A."/>
            <person name="Igual J.M."/>
            <person name="Socas-Perez N."/>
            <person name="Velazquez E."/>
            <person name="Flores-Felix J.D."/>
            <person name="Leon-Barrios M."/>
        </authorList>
    </citation>
    <scope>NUCLEOTIDE SEQUENCE</scope>
    <source>
        <strain evidence="5">SSUT16</strain>
    </source>
</reference>
<gene>
    <name evidence="2" type="primary">ku</name>
    <name evidence="5" type="ORF">IED13_03365</name>
</gene>
<keyword evidence="1 2" id="KW-0238">DNA-binding</keyword>
<dbReference type="GO" id="GO:0003690">
    <property type="term" value="F:double-stranded DNA binding"/>
    <property type="evidence" value="ECO:0007669"/>
    <property type="project" value="UniProtKB-UniRule"/>
</dbReference>
<dbReference type="NCBIfam" id="TIGR02772">
    <property type="entry name" value="Ku_bact"/>
    <property type="match status" value="1"/>
</dbReference>
<dbReference type="GO" id="GO:0006303">
    <property type="term" value="P:double-strand break repair via nonhomologous end joining"/>
    <property type="evidence" value="ECO:0007669"/>
    <property type="project" value="UniProtKB-UniRule"/>
</dbReference>
<dbReference type="SUPFAM" id="SSF100939">
    <property type="entry name" value="SPOC domain-like"/>
    <property type="match status" value="1"/>
</dbReference>
<feature type="domain" description="Ku" evidence="4">
    <location>
        <begin position="55"/>
        <end position="183"/>
    </location>
</feature>
<comment type="caution">
    <text evidence="5">The sequence shown here is derived from an EMBL/GenBank/DDBJ whole genome shotgun (WGS) entry which is preliminary data.</text>
</comment>
<dbReference type="Pfam" id="PF02735">
    <property type="entry name" value="Ku"/>
    <property type="match status" value="1"/>
</dbReference>
<evidence type="ECO:0000256" key="3">
    <source>
        <dbReference type="SAM" id="MobiDB-lite"/>
    </source>
</evidence>
<dbReference type="Gene3D" id="2.40.290.10">
    <property type="match status" value="1"/>
</dbReference>
<dbReference type="Proteomes" id="UP000619295">
    <property type="component" value="Unassembled WGS sequence"/>
</dbReference>
<keyword evidence="2" id="KW-0234">DNA repair</keyword>
<accession>A0A927HY04</accession>
<dbReference type="InterPro" id="IPR009187">
    <property type="entry name" value="Prok_Ku"/>
</dbReference>
<dbReference type="RefSeq" id="WP_191123378.1">
    <property type="nucleotide sequence ID" value="NZ_JACXWY010000002.1"/>
</dbReference>
<dbReference type="SMART" id="SM00559">
    <property type="entry name" value="Ku78"/>
    <property type="match status" value="1"/>
</dbReference>
<organism evidence="5 6">
    <name type="scientific">Bosea spartocytisi</name>
    <dbReference type="NCBI Taxonomy" id="2773451"/>
    <lineage>
        <taxon>Bacteria</taxon>
        <taxon>Pseudomonadati</taxon>
        <taxon>Pseudomonadota</taxon>
        <taxon>Alphaproteobacteria</taxon>
        <taxon>Hyphomicrobiales</taxon>
        <taxon>Boseaceae</taxon>
        <taxon>Bosea</taxon>
    </lineage>
</organism>
<dbReference type="GO" id="GO:0006310">
    <property type="term" value="P:DNA recombination"/>
    <property type="evidence" value="ECO:0007669"/>
    <property type="project" value="UniProtKB-KW"/>
</dbReference>
<dbReference type="EMBL" id="JACXWY010000002">
    <property type="protein sequence ID" value="MBD3844724.1"/>
    <property type="molecule type" value="Genomic_DNA"/>
</dbReference>
<evidence type="ECO:0000256" key="1">
    <source>
        <dbReference type="ARBA" id="ARBA00023125"/>
    </source>
</evidence>
<evidence type="ECO:0000313" key="5">
    <source>
        <dbReference type="EMBL" id="MBD3844724.1"/>
    </source>
</evidence>
<keyword evidence="6" id="KW-1185">Reference proteome</keyword>
<dbReference type="AlphaFoldDB" id="A0A927HY04"/>
<dbReference type="PANTHER" id="PTHR41251">
    <property type="entry name" value="NON-HOMOLOGOUS END JOINING PROTEIN KU"/>
    <property type="match status" value="1"/>
</dbReference>
<evidence type="ECO:0000313" key="6">
    <source>
        <dbReference type="Proteomes" id="UP000619295"/>
    </source>
</evidence>
<dbReference type="InterPro" id="IPR016194">
    <property type="entry name" value="SPOC-like_C_dom_sf"/>
</dbReference>
<feature type="compositionally biased region" description="Basic and acidic residues" evidence="3">
    <location>
        <begin position="272"/>
        <end position="281"/>
    </location>
</feature>
<dbReference type="InterPro" id="IPR006164">
    <property type="entry name" value="DNA_bd_Ku70/Ku80"/>
</dbReference>
<keyword evidence="2" id="KW-0227">DNA damage</keyword>
<protein>
    <recommendedName>
        <fullName evidence="2">Non-homologous end joining protein Ku</fullName>
    </recommendedName>
</protein>
<name>A0A927HY04_9HYPH</name>
<comment type="subunit">
    <text evidence="2">Homodimer. Interacts with LigD.</text>
</comment>
<dbReference type="PIRSF" id="PIRSF006493">
    <property type="entry name" value="Prok_Ku"/>
    <property type="match status" value="1"/>
</dbReference>
<feature type="region of interest" description="Disordered" evidence="3">
    <location>
        <begin position="254"/>
        <end position="281"/>
    </location>
</feature>
<keyword evidence="2" id="KW-0233">DNA recombination</keyword>
<comment type="function">
    <text evidence="2">With LigD forms a non-homologous end joining (NHEJ) DNA repair enzyme, which repairs dsDNA breaks with reduced fidelity. Binds linear dsDNA with 5'- and 3'- overhangs but not closed circular dsDNA nor ssDNA. Recruits and stimulates the ligase activity of LigD.</text>
</comment>
<sequence>MAPRAIWKGVFKVAEITCPVALYTAASTSERISFHMLNRKTGNRVHRQFVDEVTGKPVEKEDQVKGYDRGDGDYIVLEPEEIAEAIPDSDKVLDVATFLPCGEIDDLYLDRPYYVTPSTPVAAEAFGLIRDAMARRDAAALARTVIFRRMRSILIRPHEAGMVATTLHFDYEVRPAQSAFDDIPKLKIEGEMLELAEHIIRTKAGRFDPKAFDDRYESALAELVKAKIEGRTIKPAKRPEPAKVVNLLDALRQSAKAGQTSGVKSTAKRKPAKAEPRRKAS</sequence>
<comment type="similarity">
    <text evidence="2">Belongs to the prokaryotic Ku family.</text>
</comment>
<evidence type="ECO:0000259" key="4">
    <source>
        <dbReference type="SMART" id="SM00559"/>
    </source>
</evidence>